<keyword evidence="8 14" id="KW-0418">Kinase</keyword>
<evidence type="ECO:0000256" key="4">
    <source>
        <dbReference type="ARBA" id="ARBA00022475"/>
    </source>
</evidence>
<evidence type="ECO:0000256" key="8">
    <source>
        <dbReference type="ARBA" id="ARBA00022777"/>
    </source>
</evidence>
<protein>
    <recommendedName>
        <fullName evidence="3">histidine kinase</fullName>
        <ecNumber evidence="3">2.7.13.3</ecNumber>
    </recommendedName>
</protein>
<dbReference type="EMBL" id="JAZHFS010000022">
    <property type="protein sequence ID" value="MEF2114385.1"/>
    <property type="molecule type" value="Genomic_DNA"/>
</dbReference>
<keyword evidence="10" id="KW-0902">Two-component regulatory system</keyword>
<keyword evidence="12" id="KW-0812">Transmembrane</keyword>
<feature type="transmembrane region" description="Helical" evidence="12">
    <location>
        <begin position="165"/>
        <end position="188"/>
    </location>
</feature>
<dbReference type="SMART" id="SM00388">
    <property type="entry name" value="HisKA"/>
    <property type="match status" value="1"/>
</dbReference>
<dbReference type="Pfam" id="PF00512">
    <property type="entry name" value="HisKA"/>
    <property type="match status" value="1"/>
</dbReference>
<accession>A0ABU7USJ9</accession>
<dbReference type="SMART" id="SM00387">
    <property type="entry name" value="HATPase_c"/>
    <property type="match status" value="1"/>
</dbReference>
<keyword evidence="6" id="KW-0808">Transferase</keyword>
<comment type="catalytic activity">
    <reaction evidence="1">
        <text>ATP + protein L-histidine = ADP + protein N-phospho-L-histidine.</text>
        <dbReference type="EC" id="2.7.13.3"/>
    </reaction>
</comment>
<dbReference type="CDD" id="cd00082">
    <property type="entry name" value="HisKA"/>
    <property type="match status" value="1"/>
</dbReference>
<keyword evidence="7" id="KW-0547">Nucleotide-binding</keyword>
<evidence type="ECO:0000256" key="2">
    <source>
        <dbReference type="ARBA" id="ARBA00004651"/>
    </source>
</evidence>
<dbReference type="InterPro" id="IPR050398">
    <property type="entry name" value="HssS/ArlS-like"/>
</dbReference>
<gene>
    <name evidence="14" type="ORF">SJI18_18980</name>
</gene>
<sequence>MRISIRTKSNLFLAGLLLLTVGMLSLLVLGEVKKEQQVHYESLLSQQSKVANIYINQSYALHSGIESNEFLKSKGPELAKQIGILSDMQVILYNMKGAKVGNSFPMDSYNSINTTIPYASKNKVAYEVDDEFLYYSTPIRTTDGQIAVVEFIYPLKENINFLKKIIMIFVYIGSLVFVLSYIIGYIYFNSIVSDILKLKKHIDEIKIGGFKKIQILKRNDELKDLEQGICFMDSRIEENIKTMDKEQEQLKYAVEKLKILEKQQKRFIGNITHEFKTPLTIIRAYVDLIEMYTDDPLLLEDAKKNISKETDKLLDMVEKALHLSSLEKYDFEFNAEPIEIMELLSGICDRINVKAKKFELTMFCDLNKAYILADHESVMQIFINILDNAIKYNKPNGQIFINNYIDNGNVCIVIRDTGIGIPIESKDKIFQPFYRVDKERSRQTSGIGLGLALVKKLVEMQNGTIELINIEEKGTTIKVSFPHLL</sequence>
<evidence type="ECO:0000256" key="5">
    <source>
        <dbReference type="ARBA" id="ARBA00022553"/>
    </source>
</evidence>
<keyword evidence="9" id="KW-0067">ATP-binding</keyword>
<keyword evidence="12" id="KW-1133">Transmembrane helix</keyword>
<dbReference type="PANTHER" id="PTHR45528:SF1">
    <property type="entry name" value="SENSOR HISTIDINE KINASE CPXA"/>
    <property type="match status" value="1"/>
</dbReference>
<evidence type="ECO:0000256" key="12">
    <source>
        <dbReference type="SAM" id="Phobius"/>
    </source>
</evidence>
<dbReference type="PROSITE" id="PS50109">
    <property type="entry name" value="HIS_KIN"/>
    <property type="match status" value="1"/>
</dbReference>
<evidence type="ECO:0000256" key="9">
    <source>
        <dbReference type="ARBA" id="ARBA00022840"/>
    </source>
</evidence>
<dbReference type="Pfam" id="PF02518">
    <property type="entry name" value="HATPase_c"/>
    <property type="match status" value="1"/>
</dbReference>
<name>A0ABU7USJ9_9CLOT</name>
<evidence type="ECO:0000256" key="7">
    <source>
        <dbReference type="ARBA" id="ARBA00022741"/>
    </source>
</evidence>
<dbReference type="PANTHER" id="PTHR45528">
    <property type="entry name" value="SENSOR HISTIDINE KINASE CPXA"/>
    <property type="match status" value="1"/>
</dbReference>
<comment type="caution">
    <text evidence="14">The sequence shown here is derived from an EMBL/GenBank/DDBJ whole genome shotgun (WGS) entry which is preliminary data.</text>
</comment>
<evidence type="ECO:0000313" key="14">
    <source>
        <dbReference type="EMBL" id="MEF2114385.1"/>
    </source>
</evidence>
<dbReference type="CDD" id="cd00075">
    <property type="entry name" value="HATPase"/>
    <property type="match status" value="1"/>
</dbReference>
<evidence type="ECO:0000256" key="3">
    <source>
        <dbReference type="ARBA" id="ARBA00012438"/>
    </source>
</evidence>
<dbReference type="EC" id="2.7.13.3" evidence="3"/>
<evidence type="ECO:0000256" key="10">
    <source>
        <dbReference type="ARBA" id="ARBA00023012"/>
    </source>
</evidence>
<dbReference type="InterPro" id="IPR003594">
    <property type="entry name" value="HATPase_dom"/>
</dbReference>
<dbReference type="Proteomes" id="UP001498469">
    <property type="component" value="Unassembled WGS sequence"/>
</dbReference>
<evidence type="ECO:0000256" key="11">
    <source>
        <dbReference type="ARBA" id="ARBA00023136"/>
    </source>
</evidence>
<feature type="domain" description="Histidine kinase" evidence="13">
    <location>
        <begin position="270"/>
        <end position="485"/>
    </location>
</feature>
<proteinExistence type="predicted"/>
<organism evidence="14 15">
    <name type="scientific">Clostridium frigoriphilum</name>
    <dbReference type="NCBI Taxonomy" id="443253"/>
    <lineage>
        <taxon>Bacteria</taxon>
        <taxon>Bacillati</taxon>
        <taxon>Bacillota</taxon>
        <taxon>Clostridia</taxon>
        <taxon>Eubacteriales</taxon>
        <taxon>Clostridiaceae</taxon>
        <taxon>Clostridium</taxon>
    </lineage>
</organism>
<keyword evidence="4" id="KW-1003">Cell membrane</keyword>
<dbReference type="InterPro" id="IPR005467">
    <property type="entry name" value="His_kinase_dom"/>
</dbReference>
<evidence type="ECO:0000256" key="6">
    <source>
        <dbReference type="ARBA" id="ARBA00022679"/>
    </source>
</evidence>
<comment type="subcellular location">
    <subcellularLocation>
        <location evidence="2">Cell membrane</location>
        <topology evidence="2">Multi-pass membrane protein</topology>
    </subcellularLocation>
</comment>
<keyword evidence="11 12" id="KW-0472">Membrane</keyword>
<evidence type="ECO:0000259" key="13">
    <source>
        <dbReference type="PROSITE" id="PS50109"/>
    </source>
</evidence>
<keyword evidence="15" id="KW-1185">Reference proteome</keyword>
<keyword evidence="5" id="KW-0597">Phosphoprotein</keyword>
<dbReference type="GO" id="GO:0016301">
    <property type="term" value="F:kinase activity"/>
    <property type="evidence" value="ECO:0007669"/>
    <property type="project" value="UniProtKB-KW"/>
</dbReference>
<dbReference type="RefSeq" id="WP_216253123.1">
    <property type="nucleotide sequence ID" value="NZ_JAZHFS010000022.1"/>
</dbReference>
<evidence type="ECO:0000313" key="15">
    <source>
        <dbReference type="Proteomes" id="UP001498469"/>
    </source>
</evidence>
<evidence type="ECO:0000256" key="1">
    <source>
        <dbReference type="ARBA" id="ARBA00000085"/>
    </source>
</evidence>
<dbReference type="InterPro" id="IPR003661">
    <property type="entry name" value="HisK_dim/P_dom"/>
</dbReference>
<reference evidence="14 15" key="1">
    <citation type="submission" date="2023-11" db="EMBL/GenBank/DDBJ databases">
        <title>Draft genome sequence of a psychrophilic Clostridium strain from permafrost water brine.</title>
        <authorList>
            <person name="Shcherbakova V.A."/>
            <person name="Trubitsyn V.E."/>
            <person name="Zakharyuk A.G."/>
        </authorList>
    </citation>
    <scope>NUCLEOTIDE SEQUENCE [LARGE SCALE GENOMIC DNA]</scope>
    <source>
        <strain evidence="14 15">14F</strain>
    </source>
</reference>